<dbReference type="Pfam" id="PF06776">
    <property type="entry name" value="IalB"/>
    <property type="match status" value="1"/>
</dbReference>
<sequence>MRIALLVIIFSLLGVAALADEPPKLHTTIKDWGVFTRKVDGDTLCYVRSFATDKSPQSVNHGDVAFFVGTWKSGAAFEQPSMMSGYSFMTKTPPKAKIGNRTITMFSAGQEAFIESEKDEKLLVRSMRKGSRLRVEAMSARGTATTYEFSLSGITAALKKADALCS</sequence>
<name>A0A3B0RSI4_9ZZZZ</name>
<dbReference type="InterPro" id="IPR038696">
    <property type="entry name" value="IalB_sf"/>
</dbReference>
<evidence type="ECO:0008006" key="2">
    <source>
        <dbReference type="Google" id="ProtNLM"/>
    </source>
</evidence>
<gene>
    <name evidence="1" type="ORF">MNBD_ALPHA06-195</name>
</gene>
<accession>A0A3B0RSI4</accession>
<organism evidence="1">
    <name type="scientific">hydrothermal vent metagenome</name>
    <dbReference type="NCBI Taxonomy" id="652676"/>
    <lineage>
        <taxon>unclassified sequences</taxon>
        <taxon>metagenomes</taxon>
        <taxon>ecological metagenomes</taxon>
    </lineage>
</organism>
<proteinExistence type="predicted"/>
<dbReference type="EMBL" id="UOEE01000038">
    <property type="protein sequence ID" value="VAV87483.1"/>
    <property type="molecule type" value="Genomic_DNA"/>
</dbReference>
<dbReference type="Gene3D" id="2.60.40.1880">
    <property type="entry name" value="Invasion associated locus B (IalB) protein"/>
    <property type="match status" value="1"/>
</dbReference>
<protein>
    <recommendedName>
        <fullName evidence="2">Mlr4354 like protein</fullName>
    </recommendedName>
</protein>
<evidence type="ECO:0000313" key="1">
    <source>
        <dbReference type="EMBL" id="VAV87483.1"/>
    </source>
</evidence>
<dbReference type="InterPro" id="IPR010642">
    <property type="entry name" value="Invasion_prot_B"/>
</dbReference>
<reference evidence="1" key="1">
    <citation type="submission" date="2018-06" db="EMBL/GenBank/DDBJ databases">
        <authorList>
            <person name="Zhirakovskaya E."/>
        </authorList>
    </citation>
    <scope>NUCLEOTIDE SEQUENCE</scope>
</reference>
<dbReference type="AlphaFoldDB" id="A0A3B0RSI4"/>